<feature type="region of interest" description="Disordered" evidence="1">
    <location>
        <begin position="40"/>
        <end position="62"/>
    </location>
</feature>
<evidence type="ECO:0000256" key="1">
    <source>
        <dbReference type="SAM" id="MobiDB-lite"/>
    </source>
</evidence>
<dbReference type="Gene3D" id="2.60.40.150">
    <property type="entry name" value="C2 domain"/>
    <property type="match status" value="1"/>
</dbReference>
<dbReference type="PANTHER" id="PTHR46220:SF1">
    <property type="entry name" value="ADP-RIBOSYLATION FACTOR GTPASE-ACTIVATING PROTEIN AGD12"/>
    <property type="match status" value="1"/>
</dbReference>
<proteinExistence type="predicted"/>
<organism evidence="2 3">
    <name type="scientific">Cuscuta australis</name>
    <dbReference type="NCBI Taxonomy" id="267555"/>
    <lineage>
        <taxon>Eukaryota</taxon>
        <taxon>Viridiplantae</taxon>
        <taxon>Streptophyta</taxon>
        <taxon>Embryophyta</taxon>
        <taxon>Tracheophyta</taxon>
        <taxon>Spermatophyta</taxon>
        <taxon>Magnoliopsida</taxon>
        <taxon>eudicotyledons</taxon>
        <taxon>Gunneridae</taxon>
        <taxon>Pentapetalae</taxon>
        <taxon>asterids</taxon>
        <taxon>lamiids</taxon>
        <taxon>Solanales</taxon>
        <taxon>Convolvulaceae</taxon>
        <taxon>Cuscuteae</taxon>
        <taxon>Cuscuta</taxon>
        <taxon>Cuscuta subgen. Grammica</taxon>
        <taxon>Cuscuta sect. Cleistogrammica</taxon>
    </lineage>
</organism>
<evidence type="ECO:0000313" key="3">
    <source>
        <dbReference type="Proteomes" id="UP000249390"/>
    </source>
</evidence>
<keyword evidence="3" id="KW-1185">Reference proteome</keyword>
<gene>
    <name evidence="2" type="ORF">DM860_012885</name>
</gene>
<accession>A0A328DUW2</accession>
<dbReference type="InterPro" id="IPR044518">
    <property type="entry name" value="ARF_GAP_AGD11/12/13"/>
</dbReference>
<dbReference type="GO" id="GO:0005543">
    <property type="term" value="F:phospholipid binding"/>
    <property type="evidence" value="ECO:0007669"/>
    <property type="project" value="InterPro"/>
</dbReference>
<evidence type="ECO:0000313" key="2">
    <source>
        <dbReference type="EMBL" id="RAL49452.1"/>
    </source>
</evidence>
<dbReference type="InterPro" id="IPR035892">
    <property type="entry name" value="C2_domain_sf"/>
</dbReference>
<dbReference type="AlphaFoldDB" id="A0A328DUW2"/>
<dbReference type="PANTHER" id="PTHR46220">
    <property type="entry name" value="ADP-RIBOSYLATION FACTOR GTPASE-ACTIVATING PROTEIN AGD12"/>
    <property type="match status" value="1"/>
</dbReference>
<comment type="caution">
    <text evidence="2">The sequence shown here is derived from an EMBL/GenBank/DDBJ whole genome shotgun (WGS) entry which is preliminary data.</text>
</comment>
<dbReference type="SUPFAM" id="SSF49562">
    <property type="entry name" value="C2 domain (Calcium/lipid-binding domain, CaLB)"/>
    <property type="match status" value="1"/>
</dbReference>
<reference evidence="2 3" key="1">
    <citation type="submission" date="2018-06" db="EMBL/GenBank/DDBJ databases">
        <title>The Genome of Cuscuta australis (Dodder) Provides Insight into the Evolution of Plant Parasitism.</title>
        <authorList>
            <person name="Liu H."/>
        </authorList>
    </citation>
    <scope>NUCLEOTIDE SEQUENCE [LARGE SCALE GENOMIC DNA]</scope>
    <source>
        <strain evidence="3">cv. Yunnan</strain>
        <tissue evidence="2">Vines</tissue>
    </source>
</reference>
<dbReference type="EMBL" id="NQVE01000082">
    <property type="protein sequence ID" value="RAL49452.1"/>
    <property type="molecule type" value="Genomic_DNA"/>
</dbReference>
<dbReference type="Proteomes" id="UP000249390">
    <property type="component" value="Unassembled WGS sequence"/>
</dbReference>
<protein>
    <submittedName>
        <fullName evidence="2">Uncharacterized protein</fullName>
    </submittedName>
</protein>
<dbReference type="GO" id="GO:0005096">
    <property type="term" value="F:GTPase activator activity"/>
    <property type="evidence" value="ECO:0007669"/>
    <property type="project" value="InterPro"/>
</dbReference>
<name>A0A328DUW2_9ASTE</name>
<sequence length="130" mass="14406">MSIQLLVNEYSCGCMGNTVQWDVWSKYELQEFLKPSLRISSKQKRQSLPAADGFRSSSSTQKSEGLVEFIGVLMIKVMKGTNLAVRDMFSSDPYVVLTLGQQLKKMAIQDSVAGQYIPASINEGKQCSSI</sequence>